<dbReference type="FunFam" id="3.40.630.10:FF:000084">
    <property type="entry name" value="Carboxypeptidase B2"/>
    <property type="match status" value="1"/>
</dbReference>
<feature type="non-terminal residue" evidence="16">
    <location>
        <position position="1"/>
    </location>
</feature>
<evidence type="ECO:0000256" key="6">
    <source>
        <dbReference type="ARBA" id="ARBA00022723"/>
    </source>
</evidence>
<dbReference type="GO" id="GO:0008270">
    <property type="term" value="F:zinc ion binding"/>
    <property type="evidence" value="ECO:0007669"/>
    <property type="project" value="InterPro"/>
</dbReference>
<dbReference type="EMBL" id="JARKIK010000021">
    <property type="protein sequence ID" value="KAK8744882.1"/>
    <property type="molecule type" value="Genomic_DNA"/>
</dbReference>
<dbReference type="PROSITE" id="PS52035">
    <property type="entry name" value="PEPTIDASE_M14"/>
    <property type="match status" value="1"/>
</dbReference>
<dbReference type="SUPFAM" id="SSF54897">
    <property type="entry name" value="Protease propeptides/inhibitors"/>
    <property type="match status" value="1"/>
</dbReference>
<dbReference type="PROSITE" id="PS00132">
    <property type="entry name" value="CARBOXYPEPT_ZN_1"/>
    <property type="match status" value="1"/>
</dbReference>
<evidence type="ECO:0000256" key="8">
    <source>
        <dbReference type="ARBA" id="ARBA00022801"/>
    </source>
</evidence>
<evidence type="ECO:0000313" key="17">
    <source>
        <dbReference type="Proteomes" id="UP001445076"/>
    </source>
</evidence>
<evidence type="ECO:0000256" key="5">
    <source>
        <dbReference type="ARBA" id="ARBA00022670"/>
    </source>
</evidence>
<gene>
    <name evidence="16" type="ORF">OTU49_000663</name>
</gene>
<keyword evidence="12" id="KW-0865">Zymogen</keyword>
<feature type="active site" description="Proton donor/acceptor" evidence="14">
    <location>
        <position position="363"/>
    </location>
</feature>
<dbReference type="GO" id="GO:0005615">
    <property type="term" value="C:extracellular space"/>
    <property type="evidence" value="ECO:0007669"/>
    <property type="project" value="TreeGrafter"/>
</dbReference>
<dbReference type="InterPro" id="IPR036990">
    <property type="entry name" value="M14A-like_propep"/>
</dbReference>
<dbReference type="InterPro" id="IPR003146">
    <property type="entry name" value="M14A_act_pep"/>
</dbReference>
<name>A0AAW0XZI8_CHEQU</name>
<dbReference type="SUPFAM" id="SSF53187">
    <property type="entry name" value="Zn-dependent exopeptidases"/>
    <property type="match status" value="1"/>
</dbReference>
<dbReference type="Pfam" id="PF02244">
    <property type="entry name" value="Propep_M14"/>
    <property type="match status" value="1"/>
</dbReference>
<evidence type="ECO:0000256" key="4">
    <source>
        <dbReference type="ARBA" id="ARBA00022645"/>
    </source>
</evidence>
<dbReference type="CDD" id="cd03860">
    <property type="entry name" value="M14_CP_A-B_like"/>
    <property type="match status" value="1"/>
</dbReference>
<evidence type="ECO:0000256" key="7">
    <source>
        <dbReference type="ARBA" id="ARBA00022729"/>
    </source>
</evidence>
<evidence type="ECO:0000313" key="16">
    <source>
        <dbReference type="EMBL" id="KAK8744882.1"/>
    </source>
</evidence>
<evidence type="ECO:0000256" key="11">
    <source>
        <dbReference type="ARBA" id="ARBA00023049"/>
    </source>
</evidence>
<comment type="caution">
    <text evidence="16">The sequence shown here is derived from an EMBL/GenBank/DDBJ whole genome shotgun (WGS) entry which is preliminary data.</text>
</comment>
<sequence>CVGCSAHLNYTVRKVWRVGSRGSNVVQQLLVAGMLDVLNHSGSSRTVRVPPESLTEVKDALQDAGIPYQVLIHDLAAHLQAADEEGRERRSADNSSCTVSSCPAPLNTHYMTFSQMEWYLRDVNTSSPTRITVSSIGKSVEGRNIWLAHILPSQPSDKAVWLEAGLHAREWISPAVALHLIHHMITNTSATSSVDVFIVPMANPDGYVYTWITDRLWRKNRRVNGGARCDGVDLNRNWDSHFGVGASNNPCSEVYQGPSAFSEPETKALRDAMLKLKDNLELVLALHSYGQDLLYPWGWSTGEEAPGKHDLIAIGQVFTQAVKNATGTEYAVKNAAEGYYVASGATDDWAMEALHTKYVYTLELRDQGRQGFLLEPANILACSEEIWQGITQVIKKINA</sequence>
<dbReference type="Proteomes" id="UP001445076">
    <property type="component" value="Unassembled WGS sequence"/>
</dbReference>
<evidence type="ECO:0000256" key="13">
    <source>
        <dbReference type="ARBA" id="ARBA00023157"/>
    </source>
</evidence>
<proteinExistence type="inferred from homology"/>
<comment type="cofactor">
    <cofactor evidence="1">
        <name>Zn(2+)</name>
        <dbReference type="ChEBI" id="CHEBI:29105"/>
    </cofactor>
</comment>
<organism evidence="16 17">
    <name type="scientific">Cherax quadricarinatus</name>
    <name type="common">Australian red claw crayfish</name>
    <dbReference type="NCBI Taxonomy" id="27406"/>
    <lineage>
        <taxon>Eukaryota</taxon>
        <taxon>Metazoa</taxon>
        <taxon>Ecdysozoa</taxon>
        <taxon>Arthropoda</taxon>
        <taxon>Crustacea</taxon>
        <taxon>Multicrustacea</taxon>
        <taxon>Malacostraca</taxon>
        <taxon>Eumalacostraca</taxon>
        <taxon>Eucarida</taxon>
        <taxon>Decapoda</taxon>
        <taxon>Pleocyemata</taxon>
        <taxon>Astacidea</taxon>
        <taxon>Parastacoidea</taxon>
        <taxon>Parastacidae</taxon>
        <taxon>Cherax</taxon>
    </lineage>
</organism>
<keyword evidence="11" id="KW-0482">Metalloprotease</keyword>
<dbReference type="InterPro" id="IPR000834">
    <property type="entry name" value="Peptidase_M14"/>
</dbReference>
<evidence type="ECO:0000256" key="14">
    <source>
        <dbReference type="PROSITE-ProRule" id="PRU01379"/>
    </source>
</evidence>
<feature type="domain" description="Peptidase M14" evidence="15">
    <location>
        <begin position="109"/>
        <end position="397"/>
    </location>
</feature>
<dbReference type="InterPro" id="IPR057246">
    <property type="entry name" value="CARBOXYPEPT_ZN_1"/>
</dbReference>
<evidence type="ECO:0000256" key="9">
    <source>
        <dbReference type="ARBA" id="ARBA00022833"/>
    </source>
</evidence>
<keyword evidence="8" id="KW-0378">Hydrolase</keyword>
<dbReference type="PRINTS" id="PR00765">
    <property type="entry name" value="CRBOXYPTASEA"/>
</dbReference>
<evidence type="ECO:0000256" key="10">
    <source>
        <dbReference type="ARBA" id="ARBA00023026"/>
    </source>
</evidence>
<keyword evidence="4" id="KW-0121">Carboxypeptidase</keyword>
<protein>
    <recommendedName>
        <fullName evidence="15">Peptidase M14 domain-containing protein</fullName>
    </recommendedName>
</protein>
<dbReference type="PANTHER" id="PTHR11705:SF143">
    <property type="entry name" value="SLL0236 PROTEIN"/>
    <property type="match status" value="1"/>
</dbReference>
<comment type="similarity">
    <text evidence="3 14">Belongs to the peptidase M14 family.</text>
</comment>
<keyword evidence="9" id="KW-0862">Zinc</keyword>
<dbReference type="SMART" id="SM00631">
    <property type="entry name" value="Zn_pept"/>
    <property type="match status" value="1"/>
</dbReference>
<keyword evidence="13" id="KW-1015">Disulfide bond</keyword>
<accession>A0AAW0XZI8</accession>
<keyword evidence="5" id="KW-0645">Protease</keyword>
<evidence type="ECO:0000256" key="1">
    <source>
        <dbReference type="ARBA" id="ARBA00001947"/>
    </source>
</evidence>
<evidence type="ECO:0000256" key="3">
    <source>
        <dbReference type="ARBA" id="ARBA00005988"/>
    </source>
</evidence>
<dbReference type="GO" id="GO:0006508">
    <property type="term" value="P:proteolysis"/>
    <property type="evidence" value="ECO:0007669"/>
    <property type="project" value="UniProtKB-KW"/>
</dbReference>
<evidence type="ECO:0000259" key="15">
    <source>
        <dbReference type="PROSITE" id="PS52035"/>
    </source>
</evidence>
<dbReference type="AlphaFoldDB" id="A0AAW0XZI8"/>
<dbReference type="GO" id="GO:0004181">
    <property type="term" value="F:metallocarboxypeptidase activity"/>
    <property type="evidence" value="ECO:0007669"/>
    <property type="project" value="InterPro"/>
</dbReference>
<reference evidence="16 17" key="1">
    <citation type="journal article" date="2024" name="BMC Genomics">
        <title>Genome assembly of redclaw crayfish (Cherax quadricarinatus) provides insights into its immune adaptation and hypoxia tolerance.</title>
        <authorList>
            <person name="Liu Z."/>
            <person name="Zheng J."/>
            <person name="Li H."/>
            <person name="Fang K."/>
            <person name="Wang S."/>
            <person name="He J."/>
            <person name="Zhou D."/>
            <person name="Weng S."/>
            <person name="Chi M."/>
            <person name="Gu Z."/>
            <person name="He J."/>
            <person name="Li F."/>
            <person name="Wang M."/>
        </authorList>
    </citation>
    <scope>NUCLEOTIDE SEQUENCE [LARGE SCALE GENOMIC DNA]</scope>
    <source>
        <strain evidence="16">ZL_2023a</strain>
    </source>
</reference>
<evidence type="ECO:0000256" key="2">
    <source>
        <dbReference type="ARBA" id="ARBA00003091"/>
    </source>
</evidence>
<evidence type="ECO:0000256" key="12">
    <source>
        <dbReference type="ARBA" id="ARBA00023145"/>
    </source>
</evidence>
<keyword evidence="17" id="KW-1185">Reference proteome</keyword>
<dbReference type="Pfam" id="PF00246">
    <property type="entry name" value="Peptidase_M14"/>
    <property type="match status" value="1"/>
</dbReference>
<dbReference type="PANTHER" id="PTHR11705">
    <property type="entry name" value="PROTEASE FAMILY M14 CARBOXYPEPTIDASE A,B"/>
    <property type="match status" value="1"/>
</dbReference>
<dbReference type="Gene3D" id="3.40.630.10">
    <property type="entry name" value="Zn peptidases"/>
    <property type="match status" value="1"/>
</dbReference>
<comment type="function">
    <text evidence="2">Extracellular metalloprotease that contributes to pathogenicity.</text>
</comment>
<dbReference type="Gene3D" id="3.30.70.340">
    <property type="entry name" value="Metallocarboxypeptidase-like"/>
    <property type="match status" value="1"/>
</dbReference>
<keyword evidence="10" id="KW-0843">Virulence</keyword>
<keyword evidence="6" id="KW-0479">Metal-binding</keyword>
<keyword evidence="7" id="KW-0732">Signal</keyword>